<dbReference type="PANTHER" id="PTHR32305">
    <property type="match status" value="1"/>
</dbReference>
<dbReference type="InterPro" id="IPR050708">
    <property type="entry name" value="T6SS_VgrG/RHS"/>
</dbReference>
<evidence type="ECO:0000256" key="2">
    <source>
        <dbReference type="SAM" id="MobiDB-lite"/>
    </source>
</evidence>
<dbReference type="PANTHER" id="PTHR32305:SF15">
    <property type="entry name" value="PROTEIN RHSA-RELATED"/>
    <property type="match status" value="1"/>
</dbReference>
<evidence type="ECO:0000259" key="3">
    <source>
        <dbReference type="Pfam" id="PF25023"/>
    </source>
</evidence>
<sequence length="398" mass="43852">MGQLLAAVPEKARAEVFRFDAAGNLHEAEPESREYTRGNRLARKGRLEFTWDREGRLIERRERRADGEVAVTRYEWNGAGLLKSVTLPDGNIVDFAYDPFARRLWKRVRRAAAAGAPLEVTRFVRYIWDQDVLVHEVHEEARGSTAVVVEERTYAFSDDLFVPLAQKRGAWKHFLNDPIGTPVALVGADGGSVESVDRRVWGAPAAADRDRATRVGFPGQLDDDETGLAYNRFRYYDPDTGNYISGDPLRLNSGIRFYRYVANPTSCADPLGLVNLRALSDAQLMSRIDDFIDRDKRALGGGGTHGLSHRFREQIHGANGPGTPSWQNHEDQITGQQSGLRKCIAEYDRRVAGGTGMPPLRPDARPWSTKPPPAASDWVGPTPPPPPTGGGSGGGGTP</sequence>
<dbReference type="InterPro" id="IPR056823">
    <property type="entry name" value="TEN-like_YD-shell"/>
</dbReference>
<dbReference type="RefSeq" id="WP_165373249.1">
    <property type="nucleotide sequence ID" value="NZ_CP012670.1"/>
</dbReference>
<dbReference type="InterPro" id="IPR022385">
    <property type="entry name" value="Rhs_assc_core"/>
</dbReference>
<dbReference type="NCBIfam" id="TIGR01643">
    <property type="entry name" value="YD_repeat_2x"/>
    <property type="match status" value="1"/>
</dbReference>
<dbReference type="Proteomes" id="UP000295781">
    <property type="component" value="Chromosome"/>
</dbReference>
<reference evidence="4 5" key="1">
    <citation type="submission" date="2015-09" db="EMBL/GenBank/DDBJ databases">
        <title>Sorangium comparison.</title>
        <authorList>
            <person name="Zaburannyi N."/>
            <person name="Bunk B."/>
            <person name="Overmann J."/>
            <person name="Mueller R."/>
        </authorList>
    </citation>
    <scope>NUCLEOTIDE SEQUENCE [LARGE SCALE GENOMIC DNA]</scope>
    <source>
        <strain evidence="4 5">So ceGT47</strain>
    </source>
</reference>
<evidence type="ECO:0000313" key="4">
    <source>
        <dbReference type="EMBL" id="AUX22858.1"/>
    </source>
</evidence>
<organism evidence="4 5">
    <name type="scientific">Sorangium cellulosum</name>
    <name type="common">Polyangium cellulosum</name>
    <dbReference type="NCBI Taxonomy" id="56"/>
    <lineage>
        <taxon>Bacteria</taxon>
        <taxon>Pseudomonadati</taxon>
        <taxon>Myxococcota</taxon>
        <taxon>Polyangia</taxon>
        <taxon>Polyangiales</taxon>
        <taxon>Polyangiaceae</taxon>
        <taxon>Sorangium</taxon>
    </lineage>
</organism>
<keyword evidence="1" id="KW-0677">Repeat</keyword>
<feature type="compositionally biased region" description="Polar residues" evidence="2">
    <location>
        <begin position="322"/>
        <end position="339"/>
    </location>
</feature>
<dbReference type="Pfam" id="PF25023">
    <property type="entry name" value="TEN_YD-shell"/>
    <property type="match status" value="1"/>
</dbReference>
<evidence type="ECO:0000256" key="1">
    <source>
        <dbReference type="ARBA" id="ARBA00022737"/>
    </source>
</evidence>
<dbReference type="PRINTS" id="PR00394">
    <property type="entry name" value="RHSPROTEIN"/>
</dbReference>
<dbReference type="AlphaFoldDB" id="A0A4P2Q1N7"/>
<feature type="compositionally biased region" description="Gly residues" evidence="2">
    <location>
        <begin position="389"/>
        <end position="398"/>
    </location>
</feature>
<proteinExistence type="predicted"/>
<dbReference type="NCBIfam" id="TIGR03696">
    <property type="entry name" value="Rhs_assc_core"/>
    <property type="match status" value="1"/>
</dbReference>
<feature type="domain" description="Teneurin-like YD-shell" evidence="3">
    <location>
        <begin position="2"/>
        <end position="247"/>
    </location>
</feature>
<evidence type="ECO:0000313" key="5">
    <source>
        <dbReference type="Proteomes" id="UP000295781"/>
    </source>
</evidence>
<feature type="region of interest" description="Disordered" evidence="2">
    <location>
        <begin position="318"/>
        <end position="398"/>
    </location>
</feature>
<gene>
    <name evidence="4" type="ORF">SOCEGT47_033740</name>
</gene>
<dbReference type="Gene3D" id="2.180.10.10">
    <property type="entry name" value="RHS repeat-associated core"/>
    <property type="match status" value="1"/>
</dbReference>
<accession>A0A4P2Q1N7</accession>
<name>A0A4P2Q1N7_SORCE</name>
<dbReference type="InterPro" id="IPR006530">
    <property type="entry name" value="YD"/>
</dbReference>
<dbReference type="EMBL" id="CP012670">
    <property type="protein sequence ID" value="AUX22858.1"/>
    <property type="molecule type" value="Genomic_DNA"/>
</dbReference>
<protein>
    <recommendedName>
        <fullName evidence="3">Teneurin-like YD-shell domain-containing protein</fullName>
    </recommendedName>
</protein>